<accession>A0A9Q3GBS8</accession>
<dbReference type="EMBL" id="AVOT02000201">
    <property type="protein sequence ID" value="MBW0461680.1"/>
    <property type="molecule type" value="Genomic_DNA"/>
</dbReference>
<organism evidence="1 2">
    <name type="scientific">Austropuccinia psidii MF-1</name>
    <dbReference type="NCBI Taxonomy" id="1389203"/>
    <lineage>
        <taxon>Eukaryota</taxon>
        <taxon>Fungi</taxon>
        <taxon>Dikarya</taxon>
        <taxon>Basidiomycota</taxon>
        <taxon>Pucciniomycotina</taxon>
        <taxon>Pucciniomycetes</taxon>
        <taxon>Pucciniales</taxon>
        <taxon>Sphaerophragmiaceae</taxon>
        <taxon>Austropuccinia</taxon>
    </lineage>
</organism>
<reference evidence="1" key="1">
    <citation type="submission" date="2021-03" db="EMBL/GenBank/DDBJ databases">
        <title>Draft genome sequence of rust myrtle Austropuccinia psidii MF-1, a brazilian biotype.</title>
        <authorList>
            <person name="Quecine M.C."/>
            <person name="Pachon D.M.R."/>
            <person name="Bonatelli M.L."/>
            <person name="Correr F.H."/>
            <person name="Franceschini L.M."/>
            <person name="Leite T.F."/>
            <person name="Margarido G.R.A."/>
            <person name="Almeida C.A."/>
            <person name="Ferrarezi J.A."/>
            <person name="Labate C.A."/>
        </authorList>
    </citation>
    <scope>NUCLEOTIDE SEQUENCE</scope>
    <source>
        <strain evidence="1">MF-1</strain>
    </source>
</reference>
<proteinExistence type="predicted"/>
<protein>
    <submittedName>
        <fullName evidence="1">Uncharacterized protein</fullName>
    </submittedName>
</protein>
<name>A0A9Q3GBS8_9BASI</name>
<comment type="caution">
    <text evidence="1">The sequence shown here is derived from an EMBL/GenBank/DDBJ whole genome shotgun (WGS) entry which is preliminary data.</text>
</comment>
<dbReference type="Proteomes" id="UP000765509">
    <property type="component" value="Unassembled WGS sequence"/>
</dbReference>
<evidence type="ECO:0000313" key="2">
    <source>
        <dbReference type="Proteomes" id="UP000765509"/>
    </source>
</evidence>
<evidence type="ECO:0000313" key="1">
    <source>
        <dbReference type="EMBL" id="MBW0461680.1"/>
    </source>
</evidence>
<sequence length="238" mass="26391">MSFPPKKSFNKSYNTIPLSPGSELVVVSYKSSNYVILWPTNEVGAATRPPTSPSLVAIEQENLIPPYALIASSQVGSIENLVEPKSEKIGIKIAKTEKIKPHENPNNMIDSSSVALSLARLSQFTCNSMGINGVKARVLGKNEIDVDDSLARIHFRMGHFVCNPISANQFFDNHFPFEEKFNQMIQVVMDLANATSPEHPRYAKAQRLKASAENAAYCYHRLASMKERLTQAQGVPQR</sequence>
<gene>
    <name evidence="1" type="ORF">O181_001395</name>
</gene>
<keyword evidence="2" id="KW-1185">Reference proteome</keyword>
<dbReference type="AlphaFoldDB" id="A0A9Q3GBS8"/>